<dbReference type="SUPFAM" id="SSF47336">
    <property type="entry name" value="ACP-like"/>
    <property type="match status" value="5"/>
</dbReference>
<dbReference type="PROSITE" id="PS00012">
    <property type="entry name" value="PHOSPHOPANTETHEINE"/>
    <property type="match status" value="4"/>
</dbReference>
<dbReference type="Pfam" id="PF16197">
    <property type="entry name" value="KAsynt_C_assoc"/>
    <property type="match status" value="4"/>
</dbReference>
<dbReference type="InterPro" id="IPR036291">
    <property type="entry name" value="NAD(P)-bd_dom_sf"/>
</dbReference>
<evidence type="ECO:0000256" key="2">
    <source>
        <dbReference type="ARBA" id="ARBA00022553"/>
    </source>
</evidence>
<evidence type="ECO:0000256" key="1">
    <source>
        <dbReference type="ARBA" id="ARBA00022450"/>
    </source>
</evidence>
<dbReference type="InterPro" id="IPR050091">
    <property type="entry name" value="PKS_NRPS_Biosynth_Enz"/>
</dbReference>
<dbReference type="SUPFAM" id="SSF51735">
    <property type="entry name" value="NAD(P)-binding Rossmann-fold domains"/>
    <property type="match status" value="8"/>
</dbReference>
<dbReference type="SUPFAM" id="SSF52151">
    <property type="entry name" value="FabD/lysophospholipase-like"/>
    <property type="match status" value="5"/>
</dbReference>
<evidence type="ECO:0000256" key="3">
    <source>
        <dbReference type="ARBA" id="ARBA00022679"/>
    </source>
</evidence>
<keyword evidence="1" id="KW-0596">Phosphopantetheine</keyword>
<feature type="domain" description="Ketosynthase family 3 (KS3)" evidence="9">
    <location>
        <begin position="132"/>
        <end position="558"/>
    </location>
</feature>
<evidence type="ECO:0000313" key="10">
    <source>
        <dbReference type="EMBL" id="SNT59251.1"/>
    </source>
</evidence>
<dbReference type="SMART" id="SM00825">
    <property type="entry name" value="PKS_KS"/>
    <property type="match status" value="5"/>
</dbReference>
<dbReference type="SUPFAM" id="SSF53901">
    <property type="entry name" value="Thiolase-like"/>
    <property type="match status" value="5"/>
</dbReference>
<dbReference type="PROSITE" id="PS52004">
    <property type="entry name" value="KS3_2"/>
    <property type="match status" value="5"/>
</dbReference>
<name>A0A239NWH8_9ACTN</name>
<dbReference type="SMART" id="SM00823">
    <property type="entry name" value="PKS_PP"/>
    <property type="match status" value="5"/>
</dbReference>
<dbReference type="InterPro" id="IPR014031">
    <property type="entry name" value="Ketoacyl_synth_C"/>
</dbReference>
<dbReference type="Pfam" id="PF00109">
    <property type="entry name" value="ketoacyl-synt"/>
    <property type="match status" value="5"/>
</dbReference>
<dbReference type="InterPro" id="IPR001227">
    <property type="entry name" value="Ac_transferase_dom_sf"/>
</dbReference>
<dbReference type="CDD" id="cd08952">
    <property type="entry name" value="KR_1_SDR_x"/>
    <property type="match status" value="4"/>
</dbReference>
<dbReference type="InterPro" id="IPR057326">
    <property type="entry name" value="KR_dom"/>
</dbReference>
<dbReference type="InterPro" id="IPR014043">
    <property type="entry name" value="Acyl_transferase_dom"/>
</dbReference>
<dbReference type="Pfam" id="PF22621">
    <property type="entry name" value="CurL-like_PKS_C"/>
    <property type="match status" value="1"/>
</dbReference>
<feature type="region of interest" description="Disordered" evidence="7">
    <location>
        <begin position="560"/>
        <end position="611"/>
    </location>
</feature>
<reference evidence="10 11" key="1">
    <citation type="submission" date="2017-06" db="EMBL/GenBank/DDBJ databases">
        <authorList>
            <person name="Kim H.J."/>
            <person name="Triplett B.A."/>
        </authorList>
    </citation>
    <scope>NUCLEOTIDE SEQUENCE [LARGE SCALE GENOMIC DNA]</scope>
    <source>
        <strain evidence="10 11">CGMCC 4.1858</strain>
    </source>
</reference>
<feature type="domain" description="Ketosynthase family 3 (KS3)" evidence="9">
    <location>
        <begin position="1668"/>
        <end position="2094"/>
    </location>
</feature>
<dbReference type="Pfam" id="PF18369">
    <property type="entry name" value="PKS_DE"/>
    <property type="match status" value="4"/>
</dbReference>
<dbReference type="InterPro" id="IPR036736">
    <property type="entry name" value="ACP-like_sf"/>
</dbReference>
<feature type="domain" description="Ketosynthase family 3 (KS3)" evidence="9">
    <location>
        <begin position="3175"/>
        <end position="3601"/>
    </location>
</feature>
<dbReference type="Pfam" id="PF00698">
    <property type="entry name" value="Acyl_transf_1"/>
    <property type="match status" value="5"/>
</dbReference>
<keyword evidence="6" id="KW-0012">Acyltransferase</keyword>
<evidence type="ECO:0000256" key="4">
    <source>
        <dbReference type="ARBA" id="ARBA00023194"/>
    </source>
</evidence>
<dbReference type="InterPro" id="IPR032821">
    <property type="entry name" value="PKS_assoc"/>
</dbReference>
<dbReference type="Gene3D" id="3.40.366.10">
    <property type="entry name" value="Malonyl-Coenzyme A Acyl Carrier Protein, domain 2"/>
    <property type="match status" value="5"/>
</dbReference>
<dbReference type="SUPFAM" id="SSF55048">
    <property type="entry name" value="Probable ACP-binding domain of malonyl-CoA ACP transacylase"/>
    <property type="match status" value="5"/>
</dbReference>
<dbReference type="GO" id="GO:0006633">
    <property type="term" value="P:fatty acid biosynthetic process"/>
    <property type="evidence" value="ECO:0007669"/>
    <property type="project" value="InterPro"/>
</dbReference>
<feature type="region of interest" description="Disordered" evidence="7">
    <location>
        <begin position="1"/>
        <end position="25"/>
    </location>
</feature>
<dbReference type="PROSITE" id="PS50075">
    <property type="entry name" value="CARRIER"/>
    <property type="match status" value="5"/>
</dbReference>
<dbReference type="FunFam" id="3.40.366.10:FF:000002">
    <property type="entry name" value="Probable polyketide synthase 2"/>
    <property type="match status" value="5"/>
</dbReference>
<dbReference type="FunFam" id="1.10.1200.10:FF:000007">
    <property type="entry name" value="Probable polyketide synthase pks17"/>
    <property type="match status" value="4"/>
</dbReference>
<dbReference type="Pfam" id="PF02801">
    <property type="entry name" value="Ketoacyl-synt_C"/>
    <property type="match status" value="5"/>
</dbReference>
<dbReference type="InterPro" id="IPR016035">
    <property type="entry name" value="Acyl_Trfase/lysoPLipase"/>
</dbReference>
<feature type="domain" description="Carrier" evidence="8">
    <location>
        <begin position="4587"/>
        <end position="4662"/>
    </location>
</feature>
<dbReference type="SMART" id="SM00827">
    <property type="entry name" value="PKS_AT"/>
    <property type="match status" value="5"/>
</dbReference>
<dbReference type="Gene3D" id="3.40.50.720">
    <property type="entry name" value="NAD(P)-binding Rossmann-like Domain"/>
    <property type="match status" value="4"/>
</dbReference>
<feature type="domain" description="Carrier" evidence="8">
    <location>
        <begin position="1574"/>
        <end position="1649"/>
    </location>
</feature>
<feature type="domain" description="Ketosynthase family 3 (KS3)" evidence="9">
    <location>
        <begin position="6186"/>
        <end position="6612"/>
    </location>
</feature>
<dbReference type="InterPro" id="IPR016036">
    <property type="entry name" value="Malonyl_transacylase_ACP-bd"/>
</dbReference>
<keyword evidence="2" id="KW-0597">Phosphoprotein</keyword>
<dbReference type="InterPro" id="IPR006162">
    <property type="entry name" value="Ppantetheine_attach_site"/>
</dbReference>
<dbReference type="Proteomes" id="UP000198280">
    <property type="component" value="Unassembled WGS sequence"/>
</dbReference>
<dbReference type="EMBL" id="FZOF01000054">
    <property type="protein sequence ID" value="SNT59251.1"/>
    <property type="molecule type" value="Genomic_DNA"/>
</dbReference>
<dbReference type="PROSITE" id="PS00606">
    <property type="entry name" value="KS3_1"/>
    <property type="match status" value="5"/>
</dbReference>
<dbReference type="SMART" id="SM01294">
    <property type="entry name" value="PKS_PP_betabranch"/>
    <property type="match status" value="5"/>
</dbReference>
<keyword evidence="3" id="KW-0808">Transferase</keyword>
<dbReference type="GO" id="GO:0004312">
    <property type="term" value="F:fatty acid synthase activity"/>
    <property type="evidence" value="ECO:0007669"/>
    <property type="project" value="TreeGrafter"/>
</dbReference>
<dbReference type="SMART" id="SM00822">
    <property type="entry name" value="PKS_KR"/>
    <property type="match status" value="4"/>
</dbReference>
<dbReference type="InterPro" id="IPR020806">
    <property type="entry name" value="PKS_PP-bd"/>
</dbReference>
<feature type="domain" description="Ketosynthase family 3 (KS3)" evidence="9">
    <location>
        <begin position="4681"/>
        <end position="5107"/>
    </location>
</feature>
<protein>
    <submittedName>
        <fullName evidence="10">Pimaricinolide synthase PimS2</fullName>
    </submittedName>
</protein>
<dbReference type="Pfam" id="PF08659">
    <property type="entry name" value="KR"/>
    <property type="match status" value="4"/>
</dbReference>
<accession>A0A239NWH8</accession>
<dbReference type="NCBIfam" id="NF045894">
    <property type="entry name" value="PKS_plus_SDR"/>
    <property type="match status" value="4"/>
</dbReference>
<gene>
    <name evidence="10" type="ORF">SAMN05216252_1546</name>
</gene>
<dbReference type="PANTHER" id="PTHR43775:SF51">
    <property type="entry name" value="INACTIVE PHENOLPHTHIOCEROL SYNTHESIS POLYKETIDE SYNTHASE TYPE I PKS1-RELATED"/>
    <property type="match status" value="1"/>
</dbReference>
<dbReference type="GO" id="GO:0031177">
    <property type="term" value="F:phosphopantetheine binding"/>
    <property type="evidence" value="ECO:0007669"/>
    <property type="project" value="InterPro"/>
</dbReference>
<feature type="domain" description="Carrier" evidence="8">
    <location>
        <begin position="6092"/>
        <end position="6167"/>
    </location>
</feature>
<dbReference type="Gene3D" id="1.10.1200.10">
    <property type="entry name" value="ACP-like"/>
    <property type="match status" value="5"/>
</dbReference>
<evidence type="ECO:0000313" key="11">
    <source>
        <dbReference type="Proteomes" id="UP000198280"/>
    </source>
</evidence>
<dbReference type="PANTHER" id="PTHR43775">
    <property type="entry name" value="FATTY ACID SYNTHASE"/>
    <property type="match status" value="1"/>
</dbReference>
<dbReference type="InterPro" id="IPR013968">
    <property type="entry name" value="PKS_KR"/>
</dbReference>
<dbReference type="Gene3D" id="3.40.47.10">
    <property type="match status" value="5"/>
</dbReference>
<proteinExistence type="predicted"/>
<dbReference type="InterPro" id="IPR009081">
    <property type="entry name" value="PP-bd_ACP"/>
</dbReference>
<evidence type="ECO:0000256" key="6">
    <source>
        <dbReference type="ARBA" id="ARBA00023315"/>
    </source>
</evidence>
<dbReference type="InterPro" id="IPR016039">
    <property type="entry name" value="Thiolase-like"/>
</dbReference>
<feature type="compositionally biased region" description="Low complexity" evidence="7">
    <location>
        <begin position="13"/>
        <end position="23"/>
    </location>
</feature>
<dbReference type="GO" id="GO:0033068">
    <property type="term" value="P:macrolide biosynthetic process"/>
    <property type="evidence" value="ECO:0007669"/>
    <property type="project" value="UniProtKB-ARBA"/>
</dbReference>
<keyword evidence="4" id="KW-0045">Antibiotic biosynthesis</keyword>
<evidence type="ECO:0000256" key="7">
    <source>
        <dbReference type="SAM" id="MobiDB-lite"/>
    </source>
</evidence>
<dbReference type="InterPro" id="IPR020841">
    <property type="entry name" value="PKS_Beta-ketoAc_synthase_dom"/>
</dbReference>
<dbReference type="InterPro" id="IPR018201">
    <property type="entry name" value="Ketoacyl_synth_AS"/>
</dbReference>
<dbReference type="InterPro" id="IPR014030">
    <property type="entry name" value="Ketoacyl_synth_N"/>
</dbReference>
<dbReference type="CDD" id="cd00833">
    <property type="entry name" value="PKS"/>
    <property type="match status" value="5"/>
</dbReference>
<dbReference type="Gene3D" id="3.30.70.3290">
    <property type="match status" value="5"/>
</dbReference>
<dbReference type="Gene3D" id="6.10.140.1830">
    <property type="match status" value="4"/>
</dbReference>
<dbReference type="FunFam" id="3.40.47.10:FF:000019">
    <property type="entry name" value="Polyketide synthase type I"/>
    <property type="match status" value="5"/>
</dbReference>
<feature type="domain" description="Carrier" evidence="8">
    <location>
        <begin position="3081"/>
        <end position="3156"/>
    </location>
</feature>
<evidence type="ECO:0000259" key="9">
    <source>
        <dbReference type="PROSITE" id="PS52004"/>
    </source>
</evidence>
<dbReference type="InterPro" id="IPR041618">
    <property type="entry name" value="PKS_DE"/>
</dbReference>
<evidence type="ECO:0000256" key="5">
    <source>
        <dbReference type="ARBA" id="ARBA00023268"/>
    </source>
</evidence>
<dbReference type="Pfam" id="PF00550">
    <property type="entry name" value="PP-binding"/>
    <property type="match status" value="5"/>
</dbReference>
<keyword evidence="5" id="KW-0511">Multifunctional enzyme</keyword>
<organism evidence="10 11">
    <name type="scientific">Actinacidiphila glaucinigra</name>
    <dbReference type="NCBI Taxonomy" id="235986"/>
    <lineage>
        <taxon>Bacteria</taxon>
        <taxon>Bacillati</taxon>
        <taxon>Actinomycetota</taxon>
        <taxon>Actinomycetes</taxon>
        <taxon>Kitasatosporales</taxon>
        <taxon>Streptomycetaceae</taxon>
        <taxon>Actinacidiphila</taxon>
    </lineage>
</organism>
<evidence type="ECO:0000259" key="8">
    <source>
        <dbReference type="PROSITE" id="PS50075"/>
    </source>
</evidence>
<sequence length="7053" mass="735675">MLNESADFPPEIDAAPESASDAPSWRERLTPLTEAEQHAALLEWVTSLVSAALRDAAPAVLDPGRPFLELGFDSLAAVDLHARLTAGTGLRLPATLAFDHPTPAALTRHLRAGLLGLDDTAGTPVTAAVSSDEPIAIVGIGCRFPGGVQSPEALWDLVAAGTDAITEFPTDRGWDLDSLYDPDPDRAGTSYTREGGFLHDADQFDAAFFGISPREALAMDPQQRLLLETSWEAFDRAGVDPAGLRGGQVGVFVGAETQEYGPRLQDATDGFEGYLVTGNAASVASGRIAYTFGFEGPTVTVDTACSSSLAALHLAVQALRTGECALALAGGVAVMASPGSFIAFSRQRGLAPDGRCKPFAAAADGTGWGEGAGMLLVERLSDARRNGHPVLAVVRGSAINQDGASNGLTAPSGPSQQRVIRQALANAGLSSADVDAVEAHGTGTTLGDPIEAQALLATYGKDRPEDSPLWLGSLKSNIGHTQAAAGVAGIIKMVMAMRHEVLPRTLHVDEPTPHVDWEAGAVSLLTAPVEWPRGDRPRRAGVSSFGMSGTNAHAIIEEPADADAGAGAAVDRRTPSGEPHPGTGEGTDDERESADAAGAPRRPLLPWTLSAKTPESLRAQARRLADHVTADPHLTPADIGHSLATTRGVFEHRAVLLGADRETFLQALHTLADGVETPATVHGEPATGRLAFLFTGQGSQRLGMGRQLYDTYPEFADTLDDACWYLDDQLERPLLDVLFAEEGTPEAALLDETAYTQPALFAVEVALFRLLESWGLRPDVVLGHSVGEIAAAHVAGVFSLEDACTLVAARGRLMQELPRGGVMIAVQAAEDEVLPLLNERVGIAAVNGPESVVVAGDEDAAKDVAAHFAAQGRKTRQLVVSHAFHSPRMDGMLEEFRRVAQVLEYGTPTLPLVSLLTGRAATPGELADPEHWVRHVRDAVRFLDGVRTLEDRGVTTYVELGPDAVLTAMAQDCVDPQGTAFAAALRSGRAEDVTLLTAVARAHVRGAAVDWRRLFRGSGARRVDLPTYAFQRSRYWMDAGTGTAADIAQGTSAADSAFWDAIEQEDVAGLAATLGLDLDLDGDRPLSELIPALAAWRRQERERSEVDGWRYRVVWKPLAEAPGGRLSGSWLVVVPGGGVDDSPVVGVLSGSGVEVRRVEVGSGLDRGVLAGLVAGEYAGVVSMLGLADTVLLVQALGDAGSDARLWCVTRGAVSVGRADRLVSPVQAQVWGLGRVAALEHPDRWGGLVDLPEVLDERALSRLVGVLAGSGEDQVAVRSSGVFGRRLVRASLPEGAGSWSPSGTVLVTGGTGALGGRVARWLAEAGAECLVLTSRRGMDAPGAAELVAELGVEVSVVSCDVSDRDALRAVLVEHADSLTAVVHTAGVLDDGVLDGLTPDRIQGVLRAKATSALNLHELTVELGVELDAFVLFSSMSGTIGAAGQGNYAAANAFLDALAEQRRADGLAATSIAWGPWAEGGMAADDTMDARMRHEGVPPMAPESAMAALPAIVGAGEASLTVAHIEWDRFARFMTSVRPLPLIGDFVTHAGTVTAAEVAGTAARRLAGLTEPEQERELLTLVRTHVAAVLGHGGAEAVSADRAFKELGFDSLTAVELRNRLGAATDLRLPTTLVYDYPTSTALAGFLRRELQGTQHAVTGPVATTAAVDDDPIAIVAMSCRFPGDVRTPEELWKLLVDGSDAIGDFPADRGWDVTGPYGAEPGRPGTTDTLEGGFLYDVAEFDADFFGISPREALAMDPQQRLLLETSWEAFERAGIAPSSLRGSQAGVFVGTNGQDYLSLVTGESDGLEGHVGTGNAASVVSGRLSYVFGLEGPAITVDTACSSSLVALHLAVQALRQGECSLALAGGVTVMSTPEAFVDFSRQRGLAEDGRVKAFAAAADGTGWGEGVGMLLVERLSDARRNGHPVLALVRGSAINQDGASNGLTAPNGPSQQRVIRQALAGAGLSPADVDAVEAHGTGTRLGDPIEAQALLATYGQGRSPEQPLLLGSIKSNIGHTQAAAGVAGVIKMVMAMRHGVLPRTLHVDEPTPHVDWSAGDVSLLTEQREWPDTGRPRRAGISSFGLSGTNAHTIVEQAPDLAEHVEEPAAGTAPSVLPVLLSARNPTALRAQAARLATHLTVHPAASLRDAAFTLATGRTALETRAVLVSCVENHDSLPAGLHGLAAGEAPPGSVQGVVTAGSLAFLFTGQGSQRLGMGRELYDAYPVFADALDVVCAHLDAHLDVPLRDVLFGEDAGLLDQTAFTQPALFAVEVALFRLLESWGVRPDFVSGHSVGEIAAAHVAGVLSLEDACALVAARGRLMQALPGDGVMIALQASEDEVLPLLDGRVSVAAVNGPESVVIAGDEDAAVAIAESFEGRKSKRLAVSHAFHSPHMDGMLDAFREVVEQLSFGAPRIPVVSNLTGAVAGDEMASADFWVRHVREAVRFLDGVRALEAAGVTTYLELGPDGVLSAMAQECVTGEGVAFVPVLRRGRPEAESAVTALAQAHVRGVEVDWAGFFADPGARRVDLPTYAFQRTRYWPEAQRAAVAPVAKSVDTIDARFWDVIEQEDLTTLGAMLGVDDTAAWGNMVPALSAWRRRGQDQALAERWCYRASWKPVTVAAGRLSGSWLVVVPGGGVDDSPVVGALSGSGAEVRRVEVAPGLDRGALAGLVAGEYAGVVSMLGLADTVLLVQALGDAGSDARLWCVTRGAVSVGRSDRLVSPVQAQVWGLGRVAALEHPDRWGGLVDLPGTLDERALSRLVGVLAGSVEDQVAVRSSGVFGRRLVRAALPEGAESWTPSGTVLVTGGTGALGGRVARWLADAGAERLVLTSRRGMDAPGAAELVAELGVEVSVVACDASDREALRAVLAEHADSLTAVVHTAGVLDDGVLDAMTSERLETVLRAKATSALNLHELTVELGVELDAFVLFSSMSGTVGAAGQGNYAAANAFLDALAEQRRADGLAATSIAWGPWAEAGMAEGLASRMRRDGVPPMRADLAVSVLRRAVDSGAAALTVADLDWDRFLAGFTAARASELFSELQEVRDAVKPRGASTGVAADAPDSVSFVGRLSAVAAGEQERMLLDLVRGHVAAVLGHAGVDAVGAGRAFKELGFDSLTAVELRNRLGAATELRLPATLVYDYPTSAALAEYLRGELLGTVRVADADLPAAVTTGDDPIAIVAMGCRFPGGVRSPEDLWQLLATGTDAVGDFPADRGWDLDRLYSPDPERAGTSYTREGGFVDGAADFDAEFFGISPREALAMDPQQRLLLETSWEAFERAGIDPSYLRGSQTGVFVGTNGQDYLSLVARESDGLEGHIGTGNAGSVMSGRVSYALGLEGPAVTVDTACSSSLVALHWAVQALRNGECSLALAGGVTVMSTPETFVDFSRQRGLAADGRIKAFAAAADGTGWGEGVGMLLVERLSDARRNGHPVLAVVRGSAVNQDGASNGLTAPNGPSQQRVIRQALASAGLAASDVDAVEAHGTGTTLGDPIEAQALLATYGQERAEDRPLFLGSVKSNIGHTQAAAGVASIIKMVMAMRHGVLPQTLHVDEPTPHVDWSAGEIALLTEQREWPDADRPRRAGISSFGISGTNAHTIIEQAPDDTAEAAESPSQTSGVLPYVLSARTPEALRAQAAALSAHLASAGAADGNASRPVDISYSLATGRAHLEHRAVVTADSTRGVAELLAQLAAGENPPAVTTGVADDGGTAFLFTGQGSQRLGMGRELYDTYPAYADALDMVCAHMDAHLDVPLADVLFGGDADLLNETAFTQPALFAVEVALFRLLESWGVRPDFVSGHSVGEIAAAHVAGVFSLEDACALVAARGRLMQALPTGGVMIALQASEDEVLPLLDGRVSVAAVNGPESVVIAGDEDAALEIVARFEGRKSKRLKVSHAFHSPHMDGMLEAFREVVAGLSFGAPRIPVVSNLTGAFVTDEMASADFWVRHVRETVRFLDGIRALEAAGVSTYLELGPDGVLSALAQECVAEDALFVPVLRAVRPEGESLGAALAQAHVRGLTIDWYAYFARTGARRVDLPTYAFQRQRFWVEPSASVVRESAADVADSWFWDAVEREDHASLATTLDAEDSGAWGSVLPGLAAWRRQERERSEVDGWRYRVVWKPLPIPAAGRLSGTWLVVVPGGGVDDSPVVGALVGSGAEVRRVEVAPGMDRGALVGLVASEYAGVVSMLGLADTVLLVQALGDAGVGARVWCLTRGAVSVGRSDRLVSPVQAQVWGLGRVAALEHPDRWGGLVDLPETLDERALSRLVGVLAGSAEDQVAVRSSGVFGRRLVRASMPGGTGAWAPSGTVLITGGTGALGRHVARWLAGAGAERLVLTSRRGMDAPGAAELVAELGAEVSVVACDASDREALRAVLAQHADSLTAVVHTAGVLDDGVLDALTPERIDGVLRAKATSALHLHELTVELGVELDAFVLFSSMSGTVGTPGQGNYAAANALLDALAEQRRADGLAATSIAWGPWAEGGMAADEGLASRMRRDGVPPMRVDLAINALQQAIGSGEAVVTVADVEWERFIAGFAAVRASSLFADLREARALQAEGAEAAADAPDSVSFVGRLSAVAAGEQERMLLDLVRGHVAAVLGYAGVDAVGAGRAFKELGFDSLTAVELRNRLGAATELRLPATLVYDYPTSAALAEYLRGELLGTVRVADADLPAAVTTDDDPIAIVAMGCRFPGGVRSPEDLWQLLAAGTDAVGEFPVDRGWDLDRLYSPDPDRQGTFYARGGGFLYDVAEFDADLFGISPREALAMDPQQRLLLETSWEAFERAGIDPSSLRGSQTGVFVGTNGQDYLSLAAGETGDFEGHLGTGNAGSVMSGRVSYALGLEGPAVTVDTACSSSLVALHWAVQALRQGECSMALAGGVTVMSTPETFVDFSRQRGLAADGRIKAFAAAADGTGWGEGVGMLLVERLSDARRNGHPVLALVRGSAVNQDGASNGLTAPNGPSQQRVIRQALASGGLSTTDVDAVEAHGTGTRLGDPIEAQALLATYGQGRSPEQPLFLGSIKSNIGHTQAAAGVAGIIKMVMAMRHGVLPQTLHVDEPTPHVDWSAGEVSLLTEQREWPDTGRPRRAGVSSFGISGTNAHTIIEQAAEAPRADEVGAGRPASGVATSVWVLSGKSESALRDQAGRLHAHLGTRSHLNPVHVGRALATGRAALDHRAVVVADDRDEFLQRLASVADGESVRAVVGSPVGGQVAFLFTGQGSQRLGMGRELYDAYPVFADAFDAACAHLDAHLDVPLRDVVFGENADLLDRTEFAQPALFAVEVALFRLADGWGLRPDFVSGHSVGEIAAAHVAGVFSLEDACALVAARGRLMQALPGGGVMIALQASEDEVLPLLNERASIAAVNGPASVVIAGDEDAATAIVEAFGDRKSRRLTVSHAFHSPHMDGMLDAFREVVAGLSFGAPRIPVVSNLTGAVVTDEMASPEFWVRHVREAVRFADGVRALEAAGVSTFIELGPDGVLSAMAQESATGEGAAFVPVLRRGRSEVEAAVTALAQAHVRGVEVDWRQFFAGSGGHHIDLPTYAFQRQRYWLEPSAGPQSDGAADASDARFWDVVEREDLASLLAELDVSGDASLGEVLPALSAWRRQGRERSEVDGWRYRVVWKPLPVPVAGRLSGPWLVVVPAGGVDDSPVVGALVGSGAEVRRVEVAPDADRGALAGLVAGEYAGVVSMLGLTGTVSLVQALGDAGVGARVWCVTRGAVSVGRSDRLVSPVQAQVWGLGRVAALEHPDRWGGLVDLPETLDERALSRLVGVLAGSGEDQVAVRSSGVFGRRLVRAALPEGAGSWVPSGTVLVTGGTGALGGRVARWLAEAGAERLVLTSRRGMDAPGAAELAAELGVEVSVVSCDASDRDALRAVLVEHADSLTAVVHTAGILDDGVLDAMTPDRLETVLRAKATSALHLHELTVELGVELDAFVLFSSMSGTVGTPGQGNYAAANAFLDALAEQRRADGLAATSIAWGPWAEGGMAADEAMAARMHRGGVPPMKAGSAITAMHRAVGASDATLVIADLDWDRFAPDFTAARPSNLFAELAGAKPVVADSAATGTSTGAASTSLAERLAGLPPAEQDRELLGLVRAQVAAVLGHAGVDAVGAGRAFRELGFDSLTAVELRNRLGVASGLRLPATLVYDYPTSAALAEYLRGELLGTVRVADADLPAVVASDGDPIAIVAMSCRFPGGVRSPEDLWQLLATGTDAVGDFPADRGWDLDRLYSPDPDRQGTFYARGGGFLYDVAEFDADFFGISPREALAMDPQQRLLLETSWEAFERAGIDPSSLRGSQAGVFVGTNGQDYATALQAIPEGIEGFLGTGNAASVVSGRLSYAFGLEGPAVTVDTACSASLVALHLAAQALRSGECSLALAGGVTVMSSPGTFIDFSRQRGLAADGRIKAFAAAADGTGWGEGVGMLLVERLSDARRNGHPVLALVRGSAVNQDGASNGLTAPNGPSQQRVIRQALASAGLSSADVDAVEAHGTGTRLGDPIEAQALLATYGQERAEDRPLLLGSIKSNIGHTQAAAGVAGVIKMVLAMEHGVLPQTLHVDEPTPHVDWSAGDVSLLTEQREWPDTGRPRRAGISSFGISGTNAHTIVEQAPDDVTETAASTRPGVVPWVLSAKNETALRLQADRLRGHLAADPLLEPVDVAYTLATSRAALERRAVVVAGEREEFLGALAAVVAGEGEPSLSSGSAAAGSLAFLFTGQGSQRLGMGRELYDAYPAFADALDAVCARVDVHLEVPLRDVVFGDDIDLLNETAFAQPALFAVEVALFRLLESWGVRPDFVSGHSLGEIAAAHVAGVFSLEDACTLVAARGRLMQALPAGGVMIALQASEGEVLPLLNDRVSIAAVNGPESVVIAGDEDAALAIVGFFAGRKSKRLTVSHAFHSPDMDGMLADFRKVAEGLAYAAPRIPLVSNLTGALVTDEVASADFWVRHVREAVRFLDGVRALEAVGVTTYLELGPDGVLSAMAQDCVTGDGAAFVPVLRGGRPEAGTAVTALAQAHVRGATVEWARFFAGTGARRVDLPTYAFQGRRYW</sequence>
<keyword evidence="11" id="KW-1185">Reference proteome</keyword>
<dbReference type="GO" id="GO:0004315">
    <property type="term" value="F:3-oxoacyl-[acyl-carrier-protein] synthase activity"/>
    <property type="evidence" value="ECO:0007669"/>
    <property type="project" value="InterPro"/>
</dbReference>
<feature type="non-terminal residue" evidence="10">
    <location>
        <position position="7053"/>
    </location>
</feature>
<feature type="domain" description="Carrier" evidence="8">
    <location>
        <begin position="39"/>
        <end position="114"/>
    </location>
</feature>